<keyword evidence="1" id="KW-0812">Transmembrane</keyword>
<organism evidence="2 3">
    <name type="scientific">Methylobacter tundripaludum (strain ATCC BAA-1195 / DSM 17260 / SV96)</name>
    <dbReference type="NCBI Taxonomy" id="697282"/>
    <lineage>
        <taxon>Bacteria</taxon>
        <taxon>Pseudomonadati</taxon>
        <taxon>Pseudomonadota</taxon>
        <taxon>Gammaproteobacteria</taxon>
        <taxon>Methylococcales</taxon>
        <taxon>Methylococcaceae</taxon>
        <taxon>Methylobacter</taxon>
    </lineage>
</organism>
<dbReference type="EMBL" id="JH109152">
    <property type="protein sequence ID" value="EGW22078.1"/>
    <property type="molecule type" value="Genomic_DNA"/>
</dbReference>
<protein>
    <submittedName>
        <fullName evidence="2">Uncharacterized protein</fullName>
    </submittedName>
</protein>
<dbReference type="AlphaFoldDB" id="G3IQJ2"/>
<evidence type="ECO:0000313" key="3">
    <source>
        <dbReference type="Proteomes" id="UP000004664"/>
    </source>
</evidence>
<dbReference type="RefSeq" id="WP_006890053.1">
    <property type="nucleotide sequence ID" value="NZ_JH109152.1"/>
</dbReference>
<accession>G3IQJ2</accession>
<sequence length="162" mass="18676">MKIVNEDTKHPEMKKSKSNKGHPLLVLSAIWLVYVSHIGFCFEQHRKLTDKEFFTIVFNELLKTGDMKIQDYDNTAETYLAHHPNCCQVYGNNLFGFVMGFDINVYINYEMSDQRVKEINTTGKYKTLTYYESITYMTACGRPYHSTGMASTTPGNKKTSIN</sequence>
<feature type="transmembrane region" description="Helical" evidence="1">
    <location>
        <begin position="21"/>
        <end position="40"/>
    </location>
</feature>
<evidence type="ECO:0000313" key="2">
    <source>
        <dbReference type="EMBL" id="EGW22078.1"/>
    </source>
</evidence>
<dbReference type="OrthoDB" id="9997230at2"/>
<keyword evidence="1" id="KW-0472">Membrane</keyword>
<dbReference type="Proteomes" id="UP000004664">
    <property type="component" value="Unassembled WGS sequence"/>
</dbReference>
<keyword evidence="1" id="KW-1133">Transmembrane helix</keyword>
<name>G3IQJ2_METTV</name>
<proteinExistence type="predicted"/>
<evidence type="ECO:0000256" key="1">
    <source>
        <dbReference type="SAM" id="Phobius"/>
    </source>
</evidence>
<dbReference type="STRING" id="697282.Mettu_0876"/>
<gene>
    <name evidence="2" type="ORF">Mettu_0876</name>
</gene>
<keyword evidence="3" id="KW-1185">Reference proteome</keyword>
<dbReference type="HOGENOM" id="CLU_1633488_0_0_6"/>
<reference evidence="2 3" key="1">
    <citation type="submission" date="2011-06" db="EMBL/GenBank/DDBJ databases">
        <title>Genomic sequence of Methylobacter tundripaludum SV96.</title>
        <authorList>
            <consortium name="US DOE Joint Genome Institute"/>
            <person name="Lucas S."/>
            <person name="Han J."/>
            <person name="Lapidus A."/>
            <person name="Cheng J.-F."/>
            <person name="Goodwin L."/>
            <person name="Pitluck S."/>
            <person name="Held B."/>
            <person name="Detter J.C."/>
            <person name="Han C."/>
            <person name="Tapia R."/>
            <person name="Land M."/>
            <person name="Hauser L."/>
            <person name="Kyrpides N."/>
            <person name="Ivanova N."/>
            <person name="Ovchinnikova G."/>
            <person name="Pagani I."/>
            <person name="Klotz M.G."/>
            <person name="Dispirito A.A."/>
            <person name="Murrell J.C."/>
            <person name="Dunfield P."/>
            <person name="Kalyuzhnaya M.G."/>
            <person name="Svenning M."/>
            <person name="Trotsenko Y.A."/>
            <person name="Stein L.Y."/>
            <person name="Woyke T."/>
        </authorList>
    </citation>
    <scope>NUCLEOTIDE SEQUENCE [LARGE SCALE GENOMIC DNA]</scope>
    <source>
        <strain evidence="3">ATCC BAA-1195 / DSM 17260 / SV96</strain>
    </source>
</reference>